<feature type="compositionally biased region" description="Basic and acidic residues" evidence="1">
    <location>
        <begin position="135"/>
        <end position="147"/>
    </location>
</feature>
<comment type="caution">
    <text evidence="2">The sequence shown here is derived from an EMBL/GenBank/DDBJ whole genome shotgun (WGS) entry which is preliminary data.</text>
</comment>
<dbReference type="EMBL" id="BLLK01000045">
    <property type="protein sequence ID" value="GFH52036.1"/>
    <property type="molecule type" value="Genomic_DNA"/>
</dbReference>
<keyword evidence="3" id="KW-1185">Reference proteome</keyword>
<accession>A0AAD3H6H1</accession>
<evidence type="ECO:0000313" key="2">
    <source>
        <dbReference type="EMBL" id="GFH52036.1"/>
    </source>
</evidence>
<dbReference type="AlphaFoldDB" id="A0AAD3H6H1"/>
<gene>
    <name evidence="2" type="ORF">CTEN210_08512</name>
</gene>
<reference evidence="2 3" key="1">
    <citation type="journal article" date="2021" name="Sci. Rep.">
        <title>The genome of the diatom Chaetoceros tenuissimus carries an ancient integrated fragment of an extant virus.</title>
        <authorList>
            <person name="Hongo Y."/>
            <person name="Kimura K."/>
            <person name="Takaki Y."/>
            <person name="Yoshida Y."/>
            <person name="Baba S."/>
            <person name="Kobayashi G."/>
            <person name="Nagasaki K."/>
            <person name="Hano T."/>
            <person name="Tomaru Y."/>
        </authorList>
    </citation>
    <scope>NUCLEOTIDE SEQUENCE [LARGE SCALE GENOMIC DNA]</scope>
    <source>
        <strain evidence="2 3">NIES-3715</strain>
    </source>
</reference>
<name>A0AAD3H6H1_9STRA</name>
<proteinExistence type="predicted"/>
<dbReference type="Gene3D" id="1.10.20.10">
    <property type="entry name" value="Histone, subunit A"/>
    <property type="match status" value="1"/>
</dbReference>
<sequence>MPPKKRKRENDHSNISQQAFQTSLSKLGIEFKPTKVQLSRQDSEQAPKTNALNCDAEAIELLRQCHGYFVSIVASELATGQEGAEKKSNETSRHKSSDGDVEVIRSVLPRNVDSALKKLGFDEIASTKQMSTIKEIETKGNRSEKSKKSLNKNVKSTEELLREQERLLAISAAKMKNSKV</sequence>
<dbReference type="Proteomes" id="UP001054902">
    <property type="component" value="Unassembled WGS sequence"/>
</dbReference>
<feature type="compositionally biased region" description="Basic and acidic residues" evidence="1">
    <location>
        <begin position="83"/>
        <end position="98"/>
    </location>
</feature>
<feature type="region of interest" description="Disordered" evidence="1">
    <location>
        <begin position="135"/>
        <end position="157"/>
    </location>
</feature>
<organism evidence="2 3">
    <name type="scientific">Chaetoceros tenuissimus</name>
    <dbReference type="NCBI Taxonomy" id="426638"/>
    <lineage>
        <taxon>Eukaryota</taxon>
        <taxon>Sar</taxon>
        <taxon>Stramenopiles</taxon>
        <taxon>Ochrophyta</taxon>
        <taxon>Bacillariophyta</taxon>
        <taxon>Coscinodiscophyceae</taxon>
        <taxon>Chaetocerotophycidae</taxon>
        <taxon>Chaetocerotales</taxon>
        <taxon>Chaetocerotaceae</taxon>
        <taxon>Chaetoceros</taxon>
    </lineage>
</organism>
<evidence type="ECO:0000313" key="3">
    <source>
        <dbReference type="Proteomes" id="UP001054902"/>
    </source>
</evidence>
<dbReference type="InterPro" id="IPR009072">
    <property type="entry name" value="Histone-fold"/>
</dbReference>
<dbReference type="GO" id="GO:0046982">
    <property type="term" value="F:protein heterodimerization activity"/>
    <property type="evidence" value="ECO:0007669"/>
    <property type="project" value="InterPro"/>
</dbReference>
<feature type="region of interest" description="Disordered" evidence="1">
    <location>
        <begin position="80"/>
        <end position="102"/>
    </location>
</feature>
<protein>
    <submittedName>
        <fullName evidence="2">Uncharacterized protein</fullName>
    </submittedName>
</protein>
<evidence type="ECO:0000256" key="1">
    <source>
        <dbReference type="SAM" id="MobiDB-lite"/>
    </source>
</evidence>